<evidence type="ECO:0000313" key="1">
    <source>
        <dbReference type="EMBL" id="KEQ49640.1"/>
    </source>
</evidence>
<reference evidence="1 2" key="1">
    <citation type="submission" date="2014-05" db="EMBL/GenBank/DDBJ databases">
        <authorList>
            <person name="Daugherty S.C."/>
            <person name="Tallon L.J."/>
            <person name="Sadzewicz L."/>
            <person name="Kilian M."/>
            <person name="Tettelin H."/>
        </authorList>
    </citation>
    <scope>NUCLEOTIDE SEQUENCE [LARGE SCALE GENOMIC DNA]</scope>
    <source>
        <strain evidence="1 2">SK143</strain>
    </source>
</reference>
<organism evidence="1 2">
    <name type="scientific">Streptococcus oralis</name>
    <dbReference type="NCBI Taxonomy" id="1303"/>
    <lineage>
        <taxon>Bacteria</taxon>
        <taxon>Bacillati</taxon>
        <taxon>Bacillota</taxon>
        <taxon>Bacilli</taxon>
        <taxon>Lactobacillales</taxon>
        <taxon>Streptococcaceae</taxon>
        <taxon>Streptococcus</taxon>
    </lineage>
</organism>
<dbReference type="EMBL" id="JPGB01000006">
    <property type="protein sequence ID" value="KEQ49640.1"/>
    <property type="molecule type" value="Genomic_DNA"/>
</dbReference>
<evidence type="ECO:0000313" key="2">
    <source>
        <dbReference type="Proteomes" id="UP000028098"/>
    </source>
</evidence>
<dbReference type="AlphaFoldDB" id="A0A081R367"/>
<protein>
    <submittedName>
        <fullName evidence="1">Uncharacterized protein</fullName>
    </submittedName>
</protein>
<dbReference type="Proteomes" id="UP000028098">
    <property type="component" value="Unassembled WGS sequence"/>
</dbReference>
<sequence length="149" mass="17551">MNPRLSLYFSEETHEKFKEIKSYLKESSALQKQYRNNSATLVTLIEVFYKLFIELGEGKNFYERLTQLEKNLGDAFDYGNDNKAIHRQLDQILYLTLTNFHAITKDDFDVQELESIHSRLDPTQHELMARINDVIQEDIARGQTIKHSH</sequence>
<proteinExistence type="predicted"/>
<dbReference type="PATRIC" id="fig|1303.44.peg.1514"/>
<accession>A0A081R367</accession>
<gene>
    <name evidence="1" type="ORF">SK143_1582</name>
</gene>
<name>A0A081R367_STROR</name>
<dbReference type="RefSeq" id="WP_009730742.1">
    <property type="nucleotide sequence ID" value="NZ_JPGB01000006.1"/>
</dbReference>
<comment type="caution">
    <text evidence="1">The sequence shown here is derived from an EMBL/GenBank/DDBJ whole genome shotgun (WGS) entry which is preliminary data.</text>
</comment>